<dbReference type="Proteomes" id="UP000001861">
    <property type="component" value="Unassembled WGS sequence"/>
</dbReference>
<dbReference type="AlphaFoldDB" id="A8NZF4"/>
<evidence type="ECO:0000313" key="2">
    <source>
        <dbReference type="EMBL" id="EAU84138.1"/>
    </source>
</evidence>
<evidence type="ECO:0000256" key="1">
    <source>
        <dbReference type="SAM" id="MobiDB-lite"/>
    </source>
</evidence>
<proteinExistence type="predicted"/>
<sequence>MSPQLNVSGHPLARLNRELTELLEEPSPGVTVFIDDVDDVEIRRFCLVLTPQAGPLTGLNLHFDVYLYSHWELLIGYSQPSSSPRLHWSRDYLRHHGYSGVYTDALTLRGLIQRLLALLSCTSTTERNYGGRPVWLGDHIVTTYVEDKYISLSNPWELCCHAKNRERCNCRLASGGTQATLKARYEANPGEETVVRTIRISKGDIVTHKAKKGIPRSEQVHKLEMLNRRYISTLKNISTWTCSKCPYGSDALPHVQRKTAQKRKVDPTVSLVAGLPTSRFILDEVNDDVLLEIAANLTRESVIAFGQAYPRFHALANAHCILLKRDMHCSFLKTQLNESILGISVTFNPQKRILSSDFEWVSMEAYDKYEATKSVQSSGMPQTSKLKEFFLPLAFRPSHFDRAKEETLTRLLQIASTVREAENRLVRRNDHGPARGRGRGRGGHATNTSRPRIVPTPKGPADAVRVVYKMMNNIVTELVASRDEAFKTESTDDNFGKLQMTAGRAIVYYCHLMHLLISMAGDKPIILNDAVARLQRFLASPDNRTKDSEPDMGELIAVVAFVLIMSPPGESNSPTWSMMNGPILEEVIIRNVRWVLRDSPELEILEHSGASPYRLDATFARSKTSLRLMMFQVTFLDLFVRTYRAIGIQALDQNYGFAVKELPDLMAAEIKDIYEVSNWPGFFKKVQYERAQRADFTKERFTAMLREAVRKSEARGYHVPTTGADRRKLVRIRATKDPNF</sequence>
<dbReference type="eggNOG" id="ENOG502RZRM">
    <property type="taxonomic scope" value="Eukaryota"/>
</dbReference>
<protein>
    <submittedName>
        <fullName evidence="2">Uncharacterized protein</fullName>
    </submittedName>
</protein>
<organism evidence="2 3">
    <name type="scientific">Coprinopsis cinerea (strain Okayama-7 / 130 / ATCC MYA-4618 / FGSC 9003)</name>
    <name type="common">Inky cap fungus</name>
    <name type="synonym">Hormographiella aspergillata</name>
    <dbReference type="NCBI Taxonomy" id="240176"/>
    <lineage>
        <taxon>Eukaryota</taxon>
        <taxon>Fungi</taxon>
        <taxon>Dikarya</taxon>
        <taxon>Basidiomycota</taxon>
        <taxon>Agaricomycotina</taxon>
        <taxon>Agaricomycetes</taxon>
        <taxon>Agaricomycetidae</taxon>
        <taxon>Agaricales</taxon>
        <taxon>Agaricineae</taxon>
        <taxon>Psathyrellaceae</taxon>
        <taxon>Coprinopsis</taxon>
    </lineage>
</organism>
<dbReference type="OrthoDB" id="109543at2759"/>
<accession>A8NZF4</accession>
<keyword evidence="3" id="KW-1185">Reference proteome</keyword>
<dbReference type="KEGG" id="cci:CC1G_08679"/>
<dbReference type="InParanoid" id="A8NZF4"/>
<dbReference type="VEuPathDB" id="FungiDB:CC1G_08679"/>
<evidence type="ECO:0000313" key="3">
    <source>
        <dbReference type="Proteomes" id="UP000001861"/>
    </source>
</evidence>
<dbReference type="OMA" id="IMAYETE"/>
<name>A8NZF4_COPC7</name>
<comment type="caution">
    <text evidence="2">The sequence shown here is derived from an EMBL/GenBank/DDBJ whole genome shotgun (WGS) entry which is preliminary data.</text>
</comment>
<dbReference type="GeneID" id="6014228"/>
<gene>
    <name evidence="2" type="ORF">CC1G_08679</name>
</gene>
<feature type="region of interest" description="Disordered" evidence="1">
    <location>
        <begin position="427"/>
        <end position="458"/>
    </location>
</feature>
<dbReference type="STRING" id="240176.A8NZF4"/>
<reference evidence="2 3" key="1">
    <citation type="journal article" date="2010" name="Proc. Natl. Acad. Sci. U.S.A.">
        <title>Insights into evolution of multicellular fungi from the assembled chromosomes of the mushroom Coprinopsis cinerea (Coprinus cinereus).</title>
        <authorList>
            <person name="Stajich J.E."/>
            <person name="Wilke S.K."/>
            <person name="Ahren D."/>
            <person name="Au C.H."/>
            <person name="Birren B.W."/>
            <person name="Borodovsky M."/>
            <person name="Burns C."/>
            <person name="Canback B."/>
            <person name="Casselton L.A."/>
            <person name="Cheng C.K."/>
            <person name="Deng J."/>
            <person name="Dietrich F.S."/>
            <person name="Fargo D.C."/>
            <person name="Farman M.L."/>
            <person name="Gathman A.C."/>
            <person name="Goldberg J."/>
            <person name="Guigo R."/>
            <person name="Hoegger P.J."/>
            <person name="Hooker J.B."/>
            <person name="Huggins A."/>
            <person name="James T.Y."/>
            <person name="Kamada T."/>
            <person name="Kilaru S."/>
            <person name="Kodira C."/>
            <person name="Kues U."/>
            <person name="Kupfer D."/>
            <person name="Kwan H.S."/>
            <person name="Lomsadze A."/>
            <person name="Li W."/>
            <person name="Lilly W.W."/>
            <person name="Ma L.J."/>
            <person name="Mackey A.J."/>
            <person name="Manning G."/>
            <person name="Martin F."/>
            <person name="Muraguchi H."/>
            <person name="Natvig D.O."/>
            <person name="Palmerini H."/>
            <person name="Ramesh M.A."/>
            <person name="Rehmeyer C.J."/>
            <person name="Roe B.A."/>
            <person name="Shenoy N."/>
            <person name="Stanke M."/>
            <person name="Ter-Hovhannisyan V."/>
            <person name="Tunlid A."/>
            <person name="Velagapudi R."/>
            <person name="Vision T.J."/>
            <person name="Zeng Q."/>
            <person name="Zolan M.E."/>
            <person name="Pukkila P.J."/>
        </authorList>
    </citation>
    <scope>NUCLEOTIDE SEQUENCE [LARGE SCALE GENOMIC DNA]</scope>
    <source>
        <strain evidence="3">Okayama-7 / 130 / ATCC MYA-4618 / FGSC 9003</strain>
    </source>
</reference>
<dbReference type="EMBL" id="AACS02000006">
    <property type="protein sequence ID" value="EAU84138.1"/>
    <property type="molecule type" value="Genomic_DNA"/>
</dbReference>
<dbReference type="RefSeq" id="XP_001837666.1">
    <property type="nucleotide sequence ID" value="XM_001837614.1"/>
</dbReference>